<dbReference type="GO" id="GO:0017171">
    <property type="term" value="F:serine hydrolase activity"/>
    <property type="evidence" value="ECO:0007669"/>
    <property type="project" value="TreeGrafter"/>
</dbReference>
<dbReference type="Proteomes" id="UP001652582">
    <property type="component" value="Chromosome 9"/>
</dbReference>
<evidence type="ECO:0000259" key="5">
    <source>
        <dbReference type="Pfam" id="PF00151"/>
    </source>
</evidence>
<dbReference type="GO" id="GO:0005615">
    <property type="term" value="C:extracellular space"/>
    <property type="evidence" value="ECO:0007669"/>
    <property type="project" value="TreeGrafter"/>
</dbReference>
<dbReference type="PANTHER" id="PTHR11610:SF173">
    <property type="entry name" value="LIPASE DOMAIN-CONTAINING PROTEIN-RELATED"/>
    <property type="match status" value="1"/>
</dbReference>
<name>A0A6J1MW96_BICAN</name>
<evidence type="ECO:0000256" key="2">
    <source>
        <dbReference type="ARBA" id="ARBA00010701"/>
    </source>
</evidence>
<dbReference type="GO" id="GO:0016042">
    <property type="term" value="P:lipid catabolic process"/>
    <property type="evidence" value="ECO:0007669"/>
    <property type="project" value="TreeGrafter"/>
</dbReference>
<dbReference type="Gene3D" id="3.40.50.1820">
    <property type="entry name" value="alpha/beta hydrolase"/>
    <property type="match status" value="1"/>
</dbReference>
<keyword evidence="3" id="KW-0964">Secreted</keyword>
<organism evidence="6 7">
    <name type="scientific">Bicyclus anynana</name>
    <name type="common">Squinting bush brown butterfly</name>
    <dbReference type="NCBI Taxonomy" id="110368"/>
    <lineage>
        <taxon>Eukaryota</taxon>
        <taxon>Metazoa</taxon>
        <taxon>Ecdysozoa</taxon>
        <taxon>Arthropoda</taxon>
        <taxon>Hexapoda</taxon>
        <taxon>Insecta</taxon>
        <taxon>Pterygota</taxon>
        <taxon>Neoptera</taxon>
        <taxon>Endopterygota</taxon>
        <taxon>Lepidoptera</taxon>
        <taxon>Glossata</taxon>
        <taxon>Ditrysia</taxon>
        <taxon>Papilionoidea</taxon>
        <taxon>Nymphalidae</taxon>
        <taxon>Satyrinae</taxon>
        <taxon>Satyrini</taxon>
        <taxon>Mycalesina</taxon>
        <taxon>Bicyclus</taxon>
    </lineage>
</organism>
<proteinExistence type="inferred from homology"/>
<sequence>MICYNKLKMNAGVVGFYFLIFIAIATCYDREPMLRFYHDSFDKFTELPLNEVDQILDTSWYNSSRTTVMFCHGFTGIPNGPAVTEIVTVYLRQGESNVALLNWEYLASSQTPGLANSYANWAAPNARQLGNRVVDTFVLLSNAGLDMSKTHLIGHSLGAHIWGIAGFKLQQRGILLPWITGVDPAAVGFGGKTASHKLSAASAIYVDIIHTDPNKYGLRTSAGTVDFWANYRSVGPVRQPGCANKPTAQFSTQDLCNHNRSWKLLADAVKYPDTIIGSYAKNYKTWKHYTREERLAETLPLGKYNKNGRPGNYYFVTNSESPYGLKTDGL</sequence>
<dbReference type="GO" id="GO:0016298">
    <property type="term" value="F:lipase activity"/>
    <property type="evidence" value="ECO:0007669"/>
    <property type="project" value="InterPro"/>
</dbReference>
<dbReference type="OrthoDB" id="7467908at2759"/>
<dbReference type="PANTHER" id="PTHR11610">
    <property type="entry name" value="LIPASE"/>
    <property type="match status" value="1"/>
</dbReference>
<dbReference type="KEGG" id="bany:112045258"/>
<evidence type="ECO:0000256" key="3">
    <source>
        <dbReference type="ARBA" id="ARBA00022525"/>
    </source>
</evidence>
<evidence type="ECO:0000313" key="6">
    <source>
        <dbReference type="Proteomes" id="UP001652582"/>
    </source>
</evidence>
<comment type="similarity">
    <text evidence="2 4">Belongs to the AB hydrolase superfamily. Lipase family.</text>
</comment>
<reference evidence="7" key="1">
    <citation type="submission" date="2025-08" db="UniProtKB">
        <authorList>
            <consortium name="RefSeq"/>
        </authorList>
    </citation>
    <scope>IDENTIFICATION</scope>
</reference>
<feature type="domain" description="Lipase" evidence="5">
    <location>
        <begin position="52"/>
        <end position="290"/>
    </location>
</feature>
<keyword evidence="6" id="KW-1185">Reference proteome</keyword>
<protein>
    <submittedName>
        <fullName evidence="7">Phospholipase A1</fullName>
    </submittedName>
</protein>
<dbReference type="PRINTS" id="PR00821">
    <property type="entry name" value="TAGLIPASE"/>
</dbReference>
<gene>
    <name evidence="7" type="primary">LOC112045258</name>
</gene>
<comment type="subcellular location">
    <subcellularLocation>
        <location evidence="1">Secreted</location>
    </subcellularLocation>
</comment>
<dbReference type="SUPFAM" id="SSF53474">
    <property type="entry name" value="alpha/beta-Hydrolases"/>
    <property type="match status" value="1"/>
</dbReference>
<accession>A0A6J1MW96</accession>
<dbReference type="Pfam" id="PF00151">
    <property type="entry name" value="Lipase"/>
    <property type="match status" value="1"/>
</dbReference>
<dbReference type="RefSeq" id="XP_023937143.2">
    <property type="nucleotide sequence ID" value="XM_024081375.2"/>
</dbReference>
<evidence type="ECO:0000256" key="1">
    <source>
        <dbReference type="ARBA" id="ARBA00004613"/>
    </source>
</evidence>
<dbReference type="InterPro" id="IPR029058">
    <property type="entry name" value="AB_hydrolase_fold"/>
</dbReference>
<dbReference type="InterPro" id="IPR013818">
    <property type="entry name" value="Lipase"/>
</dbReference>
<evidence type="ECO:0000313" key="7">
    <source>
        <dbReference type="RefSeq" id="XP_023937143.2"/>
    </source>
</evidence>
<evidence type="ECO:0000256" key="4">
    <source>
        <dbReference type="RuleBase" id="RU004262"/>
    </source>
</evidence>
<dbReference type="AlphaFoldDB" id="A0A6J1MW96"/>
<dbReference type="GeneID" id="112045258"/>
<dbReference type="InterPro" id="IPR000734">
    <property type="entry name" value="TAG_lipase"/>
</dbReference>